<dbReference type="PANTHER" id="PTHR33067">
    <property type="entry name" value="RNA-DIRECTED DNA POLYMERASE-RELATED"/>
    <property type="match status" value="1"/>
</dbReference>
<evidence type="ECO:0000313" key="2">
    <source>
        <dbReference type="Proteomes" id="UP000325315"/>
    </source>
</evidence>
<accession>A0A5B6VVK3</accession>
<dbReference type="AlphaFoldDB" id="A0A5B6VVK3"/>
<dbReference type="CDD" id="cd00303">
    <property type="entry name" value="retropepsin_like"/>
    <property type="match status" value="1"/>
</dbReference>
<dbReference type="EMBL" id="SMMG02000005">
    <property type="protein sequence ID" value="KAA3472857.1"/>
    <property type="molecule type" value="Genomic_DNA"/>
</dbReference>
<dbReference type="PANTHER" id="PTHR33067:SF15">
    <property type="entry name" value="RNA-DIRECTED DNA POLYMERASE"/>
    <property type="match status" value="1"/>
</dbReference>
<dbReference type="Proteomes" id="UP000325315">
    <property type="component" value="Unassembled WGS sequence"/>
</dbReference>
<comment type="caution">
    <text evidence="1">The sequence shown here is derived from an EMBL/GenBank/DDBJ whole genome shotgun (WGS) entry which is preliminary data.</text>
</comment>
<dbReference type="InterPro" id="IPR021109">
    <property type="entry name" value="Peptidase_aspartic_dom_sf"/>
</dbReference>
<sequence length="293" mass="33932">MKPPFPKIQTPFPGWLNQHRKGKEDKEILETFRNVEINIPLLDTIKQISRYAKFLKELCTNKRKLTRNKRVSVGENVSTVLQRRMPVKCKYRDIFVIACKIGHLRIKKAMCDLGASINIMPFSIYESLNMDSSIMHPEGVFDDVFMKLNGLIFPADFYVVKMVEDNTPGSSDILLRQLFLSTSSTKIGVRSEILTMEFDGEIVKFNVYDAISHLSEILNVNRVDIIDSLVRETFESPYEDKHETLRTDKKKNWNDILKEWACFSKTPYSTIIHVGIAHPYFKLTKIYAQTLTL</sequence>
<protein>
    <submittedName>
        <fullName evidence="1">Uncharacterized protein</fullName>
    </submittedName>
</protein>
<gene>
    <name evidence="1" type="ORF">EPI10_023282</name>
</gene>
<name>A0A5B6VVK3_9ROSI</name>
<dbReference type="Gene3D" id="2.40.70.10">
    <property type="entry name" value="Acid Proteases"/>
    <property type="match status" value="1"/>
</dbReference>
<dbReference type="OrthoDB" id="778454at2759"/>
<organism evidence="1 2">
    <name type="scientific">Gossypium australe</name>
    <dbReference type="NCBI Taxonomy" id="47621"/>
    <lineage>
        <taxon>Eukaryota</taxon>
        <taxon>Viridiplantae</taxon>
        <taxon>Streptophyta</taxon>
        <taxon>Embryophyta</taxon>
        <taxon>Tracheophyta</taxon>
        <taxon>Spermatophyta</taxon>
        <taxon>Magnoliopsida</taxon>
        <taxon>eudicotyledons</taxon>
        <taxon>Gunneridae</taxon>
        <taxon>Pentapetalae</taxon>
        <taxon>rosids</taxon>
        <taxon>malvids</taxon>
        <taxon>Malvales</taxon>
        <taxon>Malvaceae</taxon>
        <taxon>Malvoideae</taxon>
        <taxon>Gossypium</taxon>
    </lineage>
</organism>
<proteinExistence type="predicted"/>
<keyword evidence="2" id="KW-1185">Reference proteome</keyword>
<evidence type="ECO:0000313" key="1">
    <source>
        <dbReference type="EMBL" id="KAA3472857.1"/>
    </source>
</evidence>
<reference evidence="2" key="1">
    <citation type="journal article" date="2019" name="Plant Biotechnol. J.">
        <title>Genome sequencing of the Australian wild diploid species Gossypium australe highlights disease resistance and delayed gland morphogenesis.</title>
        <authorList>
            <person name="Cai Y."/>
            <person name="Cai X."/>
            <person name="Wang Q."/>
            <person name="Wang P."/>
            <person name="Zhang Y."/>
            <person name="Cai C."/>
            <person name="Xu Y."/>
            <person name="Wang K."/>
            <person name="Zhou Z."/>
            <person name="Wang C."/>
            <person name="Geng S."/>
            <person name="Li B."/>
            <person name="Dong Q."/>
            <person name="Hou Y."/>
            <person name="Wang H."/>
            <person name="Ai P."/>
            <person name="Liu Z."/>
            <person name="Yi F."/>
            <person name="Sun M."/>
            <person name="An G."/>
            <person name="Cheng J."/>
            <person name="Zhang Y."/>
            <person name="Shi Q."/>
            <person name="Xie Y."/>
            <person name="Shi X."/>
            <person name="Chang Y."/>
            <person name="Huang F."/>
            <person name="Chen Y."/>
            <person name="Hong S."/>
            <person name="Mi L."/>
            <person name="Sun Q."/>
            <person name="Zhang L."/>
            <person name="Zhou B."/>
            <person name="Peng R."/>
            <person name="Zhang X."/>
            <person name="Liu F."/>
        </authorList>
    </citation>
    <scope>NUCLEOTIDE SEQUENCE [LARGE SCALE GENOMIC DNA]</scope>
    <source>
        <strain evidence="2">cv. PA1801</strain>
    </source>
</reference>